<dbReference type="AlphaFoldDB" id="A0A1X7VFJ6"/>
<dbReference type="PROSITE" id="PS50011">
    <property type="entry name" value="PROTEIN_KINASE_DOM"/>
    <property type="match status" value="1"/>
</dbReference>
<reference evidence="5" key="2">
    <citation type="submission" date="2017-05" db="UniProtKB">
        <authorList>
            <consortium name="EnsemblMetazoa"/>
        </authorList>
    </citation>
    <scope>IDENTIFICATION</scope>
</reference>
<dbReference type="Proteomes" id="UP000007879">
    <property type="component" value="Unassembled WGS sequence"/>
</dbReference>
<dbReference type="InterPro" id="IPR001245">
    <property type="entry name" value="Ser-Thr/Tyr_kinase_cat_dom"/>
</dbReference>
<sequence length="420" mass="47161">MATTLLLCFLSLISICRAQGSSEDLPWFVWLILGLGLAVGLVLIGLTVFYVLNVCKKVFGNRSSVYHEGYQETQQLQQANSKEHPPPPAEKAEAPVLEANPNASATSLRSIEPHEKEIQREKIKILQQLGIGEYGPIYDAEVELDINIKSRALVKVFQKGTSQDLAVYKHELEKLMRLNHSNVTRLFGVVSQSPYYTIIELPVNGDLKTFLLTSKASHTNITITQLLAMATDAARGLAYMESIQYIHQDIAARNCVVTQSLGIKISDYKVSRFLFRSEYAVQADGSLMPLRWMAPESLMENHISLQSDIWSFGTLLWELFTTGQFPFAELSDAEVVQGVCYEFTRLLKPISCPNEIYQLMLKCWHSNPSQRPKMDYLRQQLETCILLVPTKPTTIEAEVEEEAPFPPLSDPGIPAHLLST</sequence>
<dbReference type="GO" id="GO:0005524">
    <property type="term" value="F:ATP binding"/>
    <property type="evidence" value="ECO:0007669"/>
    <property type="project" value="InterPro"/>
</dbReference>
<name>A0A1X7VFJ6_AMPQE</name>
<reference evidence="6" key="1">
    <citation type="journal article" date="2010" name="Nature">
        <title>The Amphimedon queenslandica genome and the evolution of animal complexity.</title>
        <authorList>
            <person name="Srivastava M."/>
            <person name="Simakov O."/>
            <person name="Chapman J."/>
            <person name="Fahey B."/>
            <person name="Gauthier M.E."/>
            <person name="Mitros T."/>
            <person name="Richards G.S."/>
            <person name="Conaco C."/>
            <person name="Dacre M."/>
            <person name="Hellsten U."/>
            <person name="Larroux C."/>
            <person name="Putnam N.H."/>
            <person name="Stanke M."/>
            <person name="Adamska M."/>
            <person name="Darling A."/>
            <person name="Degnan S.M."/>
            <person name="Oakley T.H."/>
            <person name="Plachetzki D.C."/>
            <person name="Zhai Y."/>
            <person name="Adamski M."/>
            <person name="Calcino A."/>
            <person name="Cummins S.F."/>
            <person name="Goodstein D.M."/>
            <person name="Harris C."/>
            <person name="Jackson D.J."/>
            <person name="Leys S.P."/>
            <person name="Shu S."/>
            <person name="Woodcroft B.J."/>
            <person name="Vervoort M."/>
            <person name="Kosik K.S."/>
            <person name="Manning G."/>
            <person name="Degnan B.M."/>
            <person name="Rokhsar D.S."/>
        </authorList>
    </citation>
    <scope>NUCLEOTIDE SEQUENCE [LARGE SCALE GENOMIC DNA]</scope>
</reference>
<dbReference type="Pfam" id="PF07714">
    <property type="entry name" value="PK_Tyr_Ser-Thr"/>
    <property type="match status" value="1"/>
</dbReference>
<dbReference type="CDD" id="cd00192">
    <property type="entry name" value="PTKc"/>
    <property type="match status" value="1"/>
</dbReference>
<dbReference type="Gene3D" id="1.10.510.10">
    <property type="entry name" value="Transferase(Phosphotransferase) domain 1"/>
    <property type="match status" value="1"/>
</dbReference>
<dbReference type="InterPro" id="IPR050122">
    <property type="entry name" value="RTK"/>
</dbReference>
<dbReference type="PROSITE" id="PS00109">
    <property type="entry name" value="PROTEIN_KINASE_TYR"/>
    <property type="match status" value="1"/>
</dbReference>
<feature type="region of interest" description="Disordered" evidence="1">
    <location>
        <begin position="401"/>
        <end position="420"/>
    </location>
</feature>
<keyword evidence="6" id="KW-1185">Reference proteome</keyword>
<dbReference type="STRING" id="400682.A0A1X7VFJ6"/>
<protein>
    <recommendedName>
        <fullName evidence="4">Protein kinase domain-containing protein</fullName>
    </recommendedName>
</protein>
<feature type="signal peptide" evidence="3">
    <location>
        <begin position="1"/>
        <end position="18"/>
    </location>
</feature>
<dbReference type="KEGG" id="aqu:105316836"/>
<feature type="chain" id="PRO_5013208430" description="Protein kinase domain-containing protein" evidence="3">
    <location>
        <begin position="19"/>
        <end position="420"/>
    </location>
</feature>
<feature type="domain" description="Protein kinase" evidence="4">
    <location>
        <begin position="123"/>
        <end position="385"/>
    </location>
</feature>
<dbReference type="InterPro" id="IPR000719">
    <property type="entry name" value="Prot_kinase_dom"/>
</dbReference>
<accession>A0A1X7VFJ6</accession>
<gene>
    <name evidence="5" type="primary">105316836</name>
</gene>
<dbReference type="OrthoDB" id="6071166at2759"/>
<evidence type="ECO:0000256" key="2">
    <source>
        <dbReference type="SAM" id="Phobius"/>
    </source>
</evidence>
<feature type="transmembrane region" description="Helical" evidence="2">
    <location>
        <begin position="28"/>
        <end position="52"/>
    </location>
</feature>
<organism evidence="5">
    <name type="scientific">Amphimedon queenslandica</name>
    <name type="common">Sponge</name>
    <dbReference type="NCBI Taxonomy" id="400682"/>
    <lineage>
        <taxon>Eukaryota</taxon>
        <taxon>Metazoa</taxon>
        <taxon>Porifera</taxon>
        <taxon>Demospongiae</taxon>
        <taxon>Heteroscleromorpha</taxon>
        <taxon>Haplosclerida</taxon>
        <taxon>Niphatidae</taxon>
        <taxon>Amphimedon</taxon>
    </lineage>
</organism>
<evidence type="ECO:0000259" key="4">
    <source>
        <dbReference type="PROSITE" id="PS50011"/>
    </source>
</evidence>
<dbReference type="GO" id="GO:0043235">
    <property type="term" value="C:receptor complex"/>
    <property type="evidence" value="ECO:0007669"/>
    <property type="project" value="TreeGrafter"/>
</dbReference>
<keyword evidence="2" id="KW-0812">Transmembrane</keyword>
<evidence type="ECO:0000256" key="3">
    <source>
        <dbReference type="SAM" id="SignalP"/>
    </source>
</evidence>
<evidence type="ECO:0000313" key="6">
    <source>
        <dbReference type="Proteomes" id="UP000007879"/>
    </source>
</evidence>
<dbReference type="PANTHER" id="PTHR24416:SF609">
    <property type="entry name" value="PROTEIN KINASE DOMAIN-CONTAINING PROTEIN"/>
    <property type="match status" value="1"/>
</dbReference>
<dbReference type="InterPro" id="IPR008266">
    <property type="entry name" value="Tyr_kinase_AS"/>
</dbReference>
<dbReference type="PRINTS" id="PR00109">
    <property type="entry name" value="TYRKINASE"/>
</dbReference>
<dbReference type="GO" id="GO:0007169">
    <property type="term" value="P:cell surface receptor protein tyrosine kinase signaling pathway"/>
    <property type="evidence" value="ECO:0007669"/>
    <property type="project" value="TreeGrafter"/>
</dbReference>
<dbReference type="GO" id="GO:0005886">
    <property type="term" value="C:plasma membrane"/>
    <property type="evidence" value="ECO:0007669"/>
    <property type="project" value="TreeGrafter"/>
</dbReference>
<dbReference type="EnsemblMetazoa" id="Aqu2.1.38758_001">
    <property type="protein sequence ID" value="Aqu2.1.38758_001"/>
    <property type="gene ID" value="Aqu2.1.38758"/>
</dbReference>
<dbReference type="EnsemblMetazoa" id="XM_019993536.1">
    <property type="protein sequence ID" value="XP_019849095.1"/>
    <property type="gene ID" value="LOC105316836"/>
</dbReference>
<dbReference type="InParanoid" id="A0A1X7VFJ6"/>
<dbReference type="PANTHER" id="PTHR24416">
    <property type="entry name" value="TYROSINE-PROTEIN KINASE RECEPTOR"/>
    <property type="match status" value="1"/>
</dbReference>
<dbReference type="InterPro" id="IPR011009">
    <property type="entry name" value="Kinase-like_dom_sf"/>
</dbReference>
<keyword evidence="2" id="KW-1133">Transmembrane helix</keyword>
<dbReference type="GO" id="GO:0004714">
    <property type="term" value="F:transmembrane receptor protein tyrosine kinase activity"/>
    <property type="evidence" value="ECO:0007669"/>
    <property type="project" value="TreeGrafter"/>
</dbReference>
<keyword evidence="2" id="KW-0472">Membrane</keyword>
<dbReference type="SUPFAM" id="SSF56112">
    <property type="entry name" value="Protein kinase-like (PK-like)"/>
    <property type="match status" value="1"/>
</dbReference>
<evidence type="ECO:0000313" key="5">
    <source>
        <dbReference type="EnsemblMetazoa" id="Aqu2.1.38758_001"/>
    </source>
</evidence>
<proteinExistence type="predicted"/>
<evidence type="ECO:0000256" key="1">
    <source>
        <dbReference type="SAM" id="MobiDB-lite"/>
    </source>
</evidence>
<keyword evidence="3" id="KW-0732">Signal</keyword>